<protein>
    <submittedName>
        <fullName evidence="1">Rhinocladiella mackenziei CBS 650.93 unplaced genomic scaffold supercont1.1, whole genome shotgun sequence</fullName>
    </submittedName>
</protein>
<gene>
    <name evidence="1" type="ORF">Z518_00735</name>
</gene>
<evidence type="ECO:0000313" key="1">
    <source>
        <dbReference type="EMBL" id="KIX09654.1"/>
    </source>
</evidence>
<dbReference type="RefSeq" id="XP_013276790.1">
    <property type="nucleotide sequence ID" value="XM_013421336.1"/>
</dbReference>
<dbReference type="Proteomes" id="UP000053617">
    <property type="component" value="Unassembled WGS sequence"/>
</dbReference>
<organism evidence="1 2">
    <name type="scientific">Rhinocladiella mackenziei CBS 650.93</name>
    <dbReference type="NCBI Taxonomy" id="1442369"/>
    <lineage>
        <taxon>Eukaryota</taxon>
        <taxon>Fungi</taxon>
        <taxon>Dikarya</taxon>
        <taxon>Ascomycota</taxon>
        <taxon>Pezizomycotina</taxon>
        <taxon>Eurotiomycetes</taxon>
        <taxon>Chaetothyriomycetidae</taxon>
        <taxon>Chaetothyriales</taxon>
        <taxon>Herpotrichiellaceae</taxon>
        <taxon>Rhinocladiella</taxon>
    </lineage>
</organism>
<accession>A0A0D2IUB9</accession>
<dbReference type="AlphaFoldDB" id="A0A0D2IUB9"/>
<reference evidence="1 2" key="1">
    <citation type="submission" date="2015-01" db="EMBL/GenBank/DDBJ databases">
        <title>The Genome Sequence of Rhinocladiella mackenzie CBS 650.93.</title>
        <authorList>
            <consortium name="The Broad Institute Genomics Platform"/>
            <person name="Cuomo C."/>
            <person name="de Hoog S."/>
            <person name="Gorbushina A."/>
            <person name="Stielow B."/>
            <person name="Teixiera M."/>
            <person name="Abouelleil A."/>
            <person name="Chapman S.B."/>
            <person name="Priest M."/>
            <person name="Young S.K."/>
            <person name="Wortman J."/>
            <person name="Nusbaum C."/>
            <person name="Birren B."/>
        </authorList>
    </citation>
    <scope>NUCLEOTIDE SEQUENCE [LARGE SCALE GENOMIC DNA]</scope>
    <source>
        <strain evidence="1 2">CBS 650.93</strain>
    </source>
</reference>
<dbReference type="GeneID" id="25288806"/>
<keyword evidence="2" id="KW-1185">Reference proteome</keyword>
<dbReference type="VEuPathDB" id="FungiDB:Z518_00735"/>
<sequence length="127" mass="14161">MAAIISTIVVRDGARSQLVQPEVASLIADFEIYQSRSSNSTERDNGSVIVGDVEREAQPADFDPTLAPRPTVAYPVSNPAWWETTFRRVPDYRPINYELDLSERRQNLAFTIVGSTMLLGRFTLAVS</sequence>
<proteinExistence type="predicted"/>
<dbReference type="OrthoDB" id="5201563at2759"/>
<dbReference type="EMBL" id="KN847475">
    <property type="protein sequence ID" value="KIX09654.1"/>
    <property type="molecule type" value="Genomic_DNA"/>
</dbReference>
<dbReference type="HOGENOM" id="CLU_141137_0_0_1"/>
<evidence type="ECO:0000313" key="2">
    <source>
        <dbReference type="Proteomes" id="UP000053617"/>
    </source>
</evidence>
<name>A0A0D2IUB9_9EURO</name>